<feature type="transmembrane region" description="Helical" evidence="8">
    <location>
        <begin position="152"/>
        <end position="171"/>
    </location>
</feature>
<accession>A0A922JML4</accession>
<feature type="transmembrane region" description="Helical" evidence="8">
    <location>
        <begin position="426"/>
        <end position="450"/>
    </location>
</feature>
<dbReference type="AlphaFoldDB" id="A0A922JML4"/>
<evidence type="ECO:0000256" key="5">
    <source>
        <dbReference type="ARBA" id="ARBA00022989"/>
    </source>
</evidence>
<feature type="transmembrane region" description="Helical" evidence="8">
    <location>
        <begin position="183"/>
        <end position="203"/>
    </location>
</feature>
<dbReference type="PANTHER" id="PTHR10332">
    <property type="entry name" value="EQUILIBRATIVE NUCLEOSIDE TRANSPORTER"/>
    <property type="match status" value="1"/>
</dbReference>
<dbReference type="GO" id="GO:0005886">
    <property type="term" value="C:plasma membrane"/>
    <property type="evidence" value="ECO:0007669"/>
    <property type="project" value="TreeGrafter"/>
</dbReference>
<evidence type="ECO:0000313" key="9">
    <source>
        <dbReference type="EMBL" id="KAG6713363.1"/>
    </source>
</evidence>
<gene>
    <name evidence="9" type="ORF">I3842_05G147800</name>
</gene>
<keyword evidence="3" id="KW-0813">Transport</keyword>
<keyword evidence="5 8" id="KW-1133">Transmembrane helix</keyword>
<reference evidence="9" key="1">
    <citation type="submission" date="2021-01" db="EMBL/GenBank/DDBJ databases">
        <authorList>
            <person name="Lovell J.T."/>
            <person name="Bentley N."/>
            <person name="Bhattarai G."/>
            <person name="Jenkins J.W."/>
            <person name="Sreedasyam A."/>
            <person name="Alarcon Y."/>
            <person name="Bock C."/>
            <person name="Boston L."/>
            <person name="Carlson J."/>
            <person name="Cervantes K."/>
            <person name="Clermont K."/>
            <person name="Krom N."/>
            <person name="Kubenka K."/>
            <person name="Mamidi S."/>
            <person name="Mattison C."/>
            <person name="Monteros M."/>
            <person name="Pisani C."/>
            <person name="Plott C."/>
            <person name="Rajasekar S."/>
            <person name="Rhein H.S."/>
            <person name="Rohla C."/>
            <person name="Song M."/>
            <person name="Hilaire R.S."/>
            <person name="Shu S."/>
            <person name="Wells L."/>
            <person name="Wang X."/>
            <person name="Webber J."/>
            <person name="Heerema R.J."/>
            <person name="Klein P."/>
            <person name="Conner P."/>
            <person name="Grauke L."/>
            <person name="Grimwood J."/>
            <person name="Schmutz J."/>
            <person name="Randall J.J."/>
        </authorList>
    </citation>
    <scope>NUCLEOTIDE SEQUENCE</scope>
    <source>
        <tissue evidence="9">Leaf</tissue>
    </source>
</reference>
<dbReference type="Proteomes" id="UP000811246">
    <property type="component" value="Chromosome 5"/>
</dbReference>
<dbReference type="InterPro" id="IPR002259">
    <property type="entry name" value="Eqnu_transpt"/>
</dbReference>
<evidence type="ECO:0000256" key="3">
    <source>
        <dbReference type="ARBA" id="ARBA00022448"/>
    </source>
</evidence>
<protein>
    <submittedName>
        <fullName evidence="9">Uncharacterized protein</fullName>
    </submittedName>
</protein>
<keyword evidence="4 8" id="KW-0812">Transmembrane</keyword>
<dbReference type="EMBL" id="CM031829">
    <property type="protein sequence ID" value="KAG6713363.1"/>
    <property type="molecule type" value="Genomic_DNA"/>
</dbReference>
<proteinExistence type="inferred from homology"/>
<evidence type="ECO:0000256" key="2">
    <source>
        <dbReference type="ARBA" id="ARBA00007965"/>
    </source>
</evidence>
<feature type="region of interest" description="Disordered" evidence="7">
    <location>
        <begin position="1"/>
        <end position="21"/>
    </location>
</feature>
<dbReference type="Pfam" id="PF01733">
    <property type="entry name" value="Nucleoside_tran"/>
    <property type="match status" value="2"/>
</dbReference>
<feature type="transmembrane region" description="Helical" evidence="8">
    <location>
        <begin position="393"/>
        <end position="414"/>
    </location>
</feature>
<evidence type="ECO:0000256" key="8">
    <source>
        <dbReference type="SAM" id="Phobius"/>
    </source>
</evidence>
<comment type="caution">
    <text evidence="9">The sequence shown here is derived from an EMBL/GenBank/DDBJ whole genome shotgun (WGS) entry which is preliminary data.</text>
</comment>
<comment type="subcellular location">
    <subcellularLocation>
        <location evidence="1">Membrane</location>
        <topology evidence="1">Multi-pass membrane protein</topology>
    </subcellularLocation>
</comment>
<name>A0A922JML4_CARIL</name>
<evidence type="ECO:0000256" key="1">
    <source>
        <dbReference type="ARBA" id="ARBA00004141"/>
    </source>
</evidence>
<dbReference type="PANTHER" id="PTHR10332:SF10">
    <property type="entry name" value="EQUILIBRATIVE NUCLEOSIDE TRANSPORTER 4"/>
    <property type="match status" value="1"/>
</dbReference>
<feature type="transmembrane region" description="Helical" evidence="8">
    <location>
        <begin position="267"/>
        <end position="286"/>
    </location>
</feature>
<comment type="similarity">
    <text evidence="2">Belongs to the SLC29A/ENT transporter (TC 2.A.57) family.</text>
</comment>
<feature type="transmembrane region" description="Helical" evidence="8">
    <location>
        <begin position="363"/>
        <end position="387"/>
    </location>
</feature>
<dbReference type="GO" id="GO:0005337">
    <property type="term" value="F:nucleoside transmembrane transporter activity"/>
    <property type="evidence" value="ECO:0007669"/>
    <property type="project" value="InterPro"/>
</dbReference>
<evidence type="ECO:0000313" key="10">
    <source>
        <dbReference type="Proteomes" id="UP000811246"/>
    </source>
</evidence>
<feature type="transmembrane region" description="Helical" evidence="8">
    <location>
        <begin position="116"/>
        <end position="140"/>
    </location>
</feature>
<sequence length="451" mass="49992">MVVFAGEEENRRTTRHSQPPSAAEVHPLHFFFNNHANTSVEGYGALYRRYRDVDKEELNLLLALDLPQSMRATTTTHTVKDHPNNFASQVSHDGKRHSNVVATTTTATKDSFHLAYIIYFTLGCGYLLPWNAFIIAVDYFSCLYSDASIDRIFAVTFKLVSLFSLLLIILYAHKSNAFVRINLGFGLSVLGLLVIPVMDIAYIKGQVGLYDGFYVTVGAVALCGLAHALVHGGVVGAAGELPEHYMQAVVAGSSFSDSNGLRSSANLYFAVSIVVMVICIGFHNVAHRLPVIKYYNELKVQAVNEEKEEKGPLTGLVWSATLWHVVGMVKWYGFGIVLIYIVTSSIFPGYITEDVHSQILKDWYSILLITGYIVFDLVGKSLTAVYLLENAKVAIWGYVITKMHIDLTSVLMILPPKVVQLQHSETAGIVMVLFLFVGMLIGTIVSWLWVL</sequence>
<evidence type="ECO:0000256" key="4">
    <source>
        <dbReference type="ARBA" id="ARBA00022692"/>
    </source>
</evidence>
<evidence type="ECO:0000256" key="7">
    <source>
        <dbReference type="SAM" id="MobiDB-lite"/>
    </source>
</evidence>
<feature type="transmembrane region" description="Helical" evidence="8">
    <location>
        <begin position="331"/>
        <end position="351"/>
    </location>
</feature>
<organism evidence="9 10">
    <name type="scientific">Carya illinoinensis</name>
    <name type="common">Pecan</name>
    <dbReference type="NCBI Taxonomy" id="32201"/>
    <lineage>
        <taxon>Eukaryota</taxon>
        <taxon>Viridiplantae</taxon>
        <taxon>Streptophyta</taxon>
        <taxon>Embryophyta</taxon>
        <taxon>Tracheophyta</taxon>
        <taxon>Spermatophyta</taxon>
        <taxon>Magnoliopsida</taxon>
        <taxon>eudicotyledons</taxon>
        <taxon>Gunneridae</taxon>
        <taxon>Pentapetalae</taxon>
        <taxon>rosids</taxon>
        <taxon>fabids</taxon>
        <taxon>Fagales</taxon>
        <taxon>Juglandaceae</taxon>
        <taxon>Carya</taxon>
    </lineage>
</organism>
<evidence type="ECO:0000256" key="6">
    <source>
        <dbReference type="ARBA" id="ARBA00023136"/>
    </source>
</evidence>
<keyword evidence="6 8" id="KW-0472">Membrane</keyword>